<accession>A0A1M5IGM6</accession>
<evidence type="ECO:0000313" key="1">
    <source>
        <dbReference type="EMBL" id="SHG27452.1"/>
    </source>
</evidence>
<reference evidence="2" key="1">
    <citation type="submission" date="2016-11" db="EMBL/GenBank/DDBJ databases">
        <authorList>
            <person name="Varghese N."/>
            <person name="Submissions S."/>
        </authorList>
    </citation>
    <scope>NUCLEOTIDE SEQUENCE [LARGE SCALE GENOMIC DNA]</scope>
    <source>
        <strain evidence="2">DSM 17963</strain>
    </source>
</reference>
<dbReference type="STRING" id="370979.SAMN05443663_102394"/>
<gene>
    <name evidence="1" type="ORF">SAMN05443663_102394</name>
</gene>
<sequence length="48" mass="5440">MEIHNKEINITTILNNLNQKLNNNTGLLPQHPNHITISQNPVSNSYGF</sequence>
<protein>
    <submittedName>
        <fullName evidence="1">Uncharacterized protein</fullName>
    </submittedName>
</protein>
<organism evidence="1 2">
    <name type="scientific">Flavobacterium defluvii</name>
    <dbReference type="NCBI Taxonomy" id="370979"/>
    <lineage>
        <taxon>Bacteria</taxon>
        <taxon>Pseudomonadati</taxon>
        <taxon>Bacteroidota</taxon>
        <taxon>Flavobacteriia</taxon>
        <taxon>Flavobacteriales</taxon>
        <taxon>Flavobacteriaceae</taxon>
        <taxon>Flavobacterium</taxon>
    </lineage>
</organism>
<name>A0A1M5IGM6_9FLAO</name>
<proteinExistence type="predicted"/>
<keyword evidence="2" id="KW-1185">Reference proteome</keyword>
<evidence type="ECO:0000313" key="2">
    <source>
        <dbReference type="Proteomes" id="UP000184071"/>
    </source>
</evidence>
<dbReference type="AlphaFoldDB" id="A0A1M5IGM6"/>
<dbReference type="Proteomes" id="UP000184071">
    <property type="component" value="Unassembled WGS sequence"/>
</dbReference>
<dbReference type="EMBL" id="FQWC01000002">
    <property type="protein sequence ID" value="SHG27452.1"/>
    <property type="molecule type" value="Genomic_DNA"/>
</dbReference>